<name>A0A8K0UVG4_9AGAR</name>
<dbReference type="Proteomes" id="UP000813824">
    <property type="component" value="Unassembled WGS sequence"/>
</dbReference>
<comment type="caution">
    <text evidence="3">The sequence shown here is derived from an EMBL/GenBank/DDBJ whole genome shotgun (WGS) entry which is preliminary data.</text>
</comment>
<proteinExistence type="predicted"/>
<keyword evidence="4" id="KW-1185">Reference proteome</keyword>
<evidence type="ECO:0000313" key="4">
    <source>
        <dbReference type="Proteomes" id="UP000813824"/>
    </source>
</evidence>
<dbReference type="OrthoDB" id="5570013at2759"/>
<accession>A0A8K0UVG4</accession>
<keyword evidence="2" id="KW-1133">Transmembrane helix</keyword>
<keyword evidence="2" id="KW-0812">Transmembrane</keyword>
<dbReference type="EMBL" id="JAEVFJ010000007">
    <property type="protein sequence ID" value="KAH8103466.1"/>
    <property type="molecule type" value="Genomic_DNA"/>
</dbReference>
<feature type="region of interest" description="Disordered" evidence="1">
    <location>
        <begin position="1"/>
        <end position="40"/>
    </location>
</feature>
<organism evidence="3 4">
    <name type="scientific">Cristinia sonorae</name>
    <dbReference type="NCBI Taxonomy" id="1940300"/>
    <lineage>
        <taxon>Eukaryota</taxon>
        <taxon>Fungi</taxon>
        <taxon>Dikarya</taxon>
        <taxon>Basidiomycota</taxon>
        <taxon>Agaricomycotina</taxon>
        <taxon>Agaricomycetes</taxon>
        <taxon>Agaricomycetidae</taxon>
        <taxon>Agaricales</taxon>
        <taxon>Pleurotineae</taxon>
        <taxon>Stephanosporaceae</taxon>
        <taxon>Cristinia</taxon>
    </lineage>
</organism>
<feature type="transmembrane region" description="Helical" evidence="2">
    <location>
        <begin position="82"/>
        <end position="104"/>
    </location>
</feature>
<gene>
    <name evidence="3" type="ORF">BXZ70DRAFT_1005881</name>
</gene>
<evidence type="ECO:0000313" key="3">
    <source>
        <dbReference type="EMBL" id="KAH8103466.1"/>
    </source>
</evidence>
<reference evidence="3" key="1">
    <citation type="journal article" date="2021" name="New Phytol.">
        <title>Evolutionary innovations through gain and loss of genes in the ectomycorrhizal Boletales.</title>
        <authorList>
            <person name="Wu G."/>
            <person name="Miyauchi S."/>
            <person name="Morin E."/>
            <person name="Kuo A."/>
            <person name="Drula E."/>
            <person name="Varga T."/>
            <person name="Kohler A."/>
            <person name="Feng B."/>
            <person name="Cao Y."/>
            <person name="Lipzen A."/>
            <person name="Daum C."/>
            <person name="Hundley H."/>
            <person name="Pangilinan J."/>
            <person name="Johnson J."/>
            <person name="Barry K."/>
            <person name="LaButti K."/>
            <person name="Ng V."/>
            <person name="Ahrendt S."/>
            <person name="Min B."/>
            <person name="Choi I.G."/>
            <person name="Park H."/>
            <person name="Plett J.M."/>
            <person name="Magnuson J."/>
            <person name="Spatafora J.W."/>
            <person name="Nagy L.G."/>
            <person name="Henrissat B."/>
            <person name="Grigoriev I.V."/>
            <person name="Yang Z.L."/>
            <person name="Xu J."/>
            <person name="Martin F.M."/>
        </authorList>
    </citation>
    <scope>NUCLEOTIDE SEQUENCE</scope>
    <source>
        <strain evidence="3">KKN 215</strain>
    </source>
</reference>
<evidence type="ECO:0000256" key="2">
    <source>
        <dbReference type="SAM" id="Phobius"/>
    </source>
</evidence>
<evidence type="ECO:0000256" key="1">
    <source>
        <dbReference type="SAM" id="MobiDB-lite"/>
    </source>
</evidence>
<keyword evidence="2" id="KW-0472">Membrane</keyword>
<dbReference type="AlphaFoldDB" id="A0A8K0UVG4"/>
<feature type="compositionally biased region" description="Pro residues" evidence="1">
    <location>
        <begin position="1"/>
        <end position="11"/>
    </location>
</feature>
<protein>
    <submittedName>
        <fullName evidence="3">Uncharacterized protein</fullName>
    </submittedName>
</protein>
<sequence>MILPDDTPPSPDKLQRELVDTARTTNPAVGPSPPPYPGYSSYQRGEPVLVNQASSSTSPYVPLPTHTVVDLNRARQRAVRRFMTALIWALVIYALFGILFGSVAELVSPHRRWLRLTRPKPPYQNPWPTLTDGKIHRCHSNQDPRKVNIAIPLELPASSDVLYLFSRGNFATGDVLFRQDPTLKNDAVMINVLMSHRTSESAGFVTVCSLERNDGERGIGFFTPDIWRDTHIPIVEFSIVVNLPVSTGSEPTYIKAFETNLPHFAHQMANLEEDVSFGSIDFQSSSAHINIGTLRSLKASMITTNGHIVGNFTTYDKLSLITSNGFISANVKSHNANEDSPTKVIMKTTNSGLTSNIDLFSDAENHAGGSFSVDARTSNGALVVDFPTSPSAAHLSLSARTSNAQAQVHLHPRYEGTFGLVTSPSTKTVLQHQDSTEDPDGEGRERIVDITTNMRGVLEGTITWGRKEDAKRLGNVLVRTSSSPVSLVL</sequence>